<evidence type="ECO:0000313" key="10">
    <source>
        <dbReference type="Proteomes" id="UP000494163"/>
    </source>
</evidence>
<feature type="region of interest" description="Disordered" evidence="8">
    <location>
        <begin position="1082"/>
        <end position="1117"/>
    </location>
</feature>
<comment type="catalytic activity">
    <reaction evidence="1 7">
        <text>alpha,alpha-trehalose + H2O = alpha-D-glucose + beta-D-glucose</text>
        <dbReference type="Rhea" id="RHEA:32675"/>
        <dbReference type="ChEBI" id="CHEBI:15377"/>
        <dbReference type="ChEBI" id="CHEBI:15903"/>
        <dbReference type="ChEBI" id="CHEBI:16551"/>
        <dbReference type="ChEBI" id="CHEBI:17925"/>
        <dbReference type="EC" id="3.2.1.28"/>
    </reaction>
</comment>
<gene>
    <name evidence="9" type="ORF">Dbus_chr2Rg1266</name>
</gene>
<evidence type="ECO:0000256" key="3">
    <source>
        <dbReference type="ARBA" id="ARBA00012757"/>
    </source>
</evidence>
<evidence type="ECO:0000313" key="9">
    <source>
        <dbReference type="EMBL" id="ALC41687.1"/>
    </source>
</evidence>
<protein>
    <recommendedName>
        <fullName evidence="4 7">Trehalase</fullName>
        <ecNumber evidence="3 7">3.2.1.28</ecNumber>
    </recommendedName>
    <alternativeName>
        <fullName evidence="7">Alpha-trehalose glucohydrolase</fullName>
    </alternativeName>
</protein>
<evidence type="ECO:0000256" key="5">
    <source>
        <dbReference type="ARBA" id="ARBA00022801"/>
    </source>
</evidence>
<feature type="region of interest" description="Disordered" evidence="8">
    <location>
        <begin position="804"/>
        <end position="1070"/>
    </location>
</feature>
<dbReference type="PANTHER" id="PTHR23403">
    <property type="entry name" value="TREHALASE"/>
    <property type="match status" value="1"/>
</dbReference>
<feature type="compositionally biased region" description="Polar residues" evidence="8">
    <location>
        <begin position="938"/>
        <end position="949"/>
    </location>
</feature>
<comment type="similarity">
    <text evidence="2 7">Belongs to the glycosyl hydrolase 37 family.</text>
</comment>
<reference evidence="9 10" key="1">
    <citation type="submission" date="2015-08" db="EMBL/GenBank/DDBJ databases">
        <title>Ancestral chromatin configuration constrains chromatin evolution on differentiating sex chromosomes in Drosophila.</title>
        <authorList>
            <person name="Zhou Q."/>
            <person name="Bachtrog D."/>
        </authorList>
    </citation>
    <scope>NUCLEOTIDE SEQUENCE [LARGE SCALE GENOMIC DNA]</scope>
    <source>
        <tissue evidence="9">Whole larvae</tissue>
    </source>
</reference>
<dbReference type="InterPro" id="IPR018232">
    <property type="entry name" value="Glyco_hydro_37_CS"/>
</dbReference>
<feature type="compositionally biased region" description="Low complexity" evidence="8">
    <location>
        <begin position="920"/>
        <end position="937"/>
    </location>
</feature>
<sequence length="1167" mass="127530">MSGRKCAECGEIHLAGANGAIYCCGALLGAVQLSGMFADSKTFVDMCAKYLPERILADFQLFSACKKNEGSLKHLCNFVENHFDPPGMELEAWNPPDWRSEPQFLKNVQDPELKRFGASVHAIWKNLGRRIKDCVRTNPLMYSLVYLPNPFIVPGGRFGEFYYWDTYWIVRGLLYSGMPQTARGMIDNLLGVVQNYQFVPSGGRIYYWGRSQPPLLIRMISTYVELTNDERYALQALPVLDMEMENFIKNHAVQVENRLLYQYRDKSSGPRPEAYREDVARASSYGEEEAREEHYSHIKAACESGMNFSSRWFISAIGNNVGTLSDTKANYIVPVDLNAMVFRNFKYLSLWYRKAGNTAKADLYQQRACALIKAIRAILWNEEMGVWLDYDLLNKQPRNYFVVTNLSPLWHRAFPINDVDKLTDSIMRYIEENELDSYPGGVPTTLSNTGQQWDYPNVWPPMMHMLIEGLNNLGTPQAIEMSKRWCDRWVKANYTAFRNSNAMYDKYNCEVLGGKGIGGEYDCQCGYGWTNGVIIELLAKYGAELSVSDGDECAECCEPTNILAMESCPITSEAYMEKCDACGEKYGTADQSQNQGEDETDINQEGSSNSCACSCEMANKAENGPESNAELELECACSCEVPINVENGTQTDQQEKHRSSGAESKPQHILAPSGESPLQTGTPVRKSADYYYGDSGIASCVSKANFNNTTNNVTNNTTTNNNNDKNFTCACGVDPYRNPLNIERTQPFPADPAAGNFVVTKAGQPCDSPNCPSQVSYAPQVSCPLCAQQTQPPAPCPMHAPNQQLSCQTSTEPPAQQKAPTCPFYPQNQQTSCQSNAQRPPFQYTSEQPTSGRMHCPNQQMNQQNMQYRQAPQAQSPPCPHHGATQASSNPCGMPINAPAQYAPQSGQPCGAQAGPQNGSQPAPQSWQQPAPQAKSQYGAQTGPQSGQPCGQLGQPYALQSAPPSAACGPQSAPASGPCGNQPAPQSWQPCENQPAPQAKSQYGAQTGPQSGQPCGQLGQPYALQSAPPSATCGTQSAPASGPCGPQSASHATSPCMKQNAAPPENQSVCRDVSAKPLGLYVMNSNPPNQNQSLNCEKGCGKKNGEPSAELEDSSSMPQAITRIFPLADPLSVKCVISSEAPEEEEKGNCGCPAEEPSEEASVKECD</sequence>
<feature type="compositionally biased region" description="Polar residues" evidence="8">
    <location>
        <begin position="983"/>
        <end position="1014"/>
    </location>
</feature>
<feature type="compositionally biased region" description="Low complexity" evidence="8">
    <location>
        <begin position="1084"/>
        <end position="1093"/>
    </location>
</feature>
<dbReference type="PRINTS" id="PR00744">
    <property type="entry name" value="GLHYDRLASE37"/>
</dbReference>
<dbReference type="InterPro" id="IPR008928">
    <property type="entry name" value="6-hairpin_glycosidase_sf"/>
</dbReference>
<dbReference type="Pfam" id="PF01204">
    <property type="entry name" value="Trehalase"/>
    <property type="match status" value="1"/>
</dbReference>
<dbReference type="GO" id="GO:0005993">
    <property type="term" value="P:trehalose catabolic process"/>
    <property type="evidence" value="ECO:0007669"/>
    <property type="project" value="TreeGrafter"/>
</dbReference>
<dbReference type="EC" id="3.2.1.28" evidence="3 7"/>
<feature type="region of interest" description="Disordered" evidence="8">
    <location>
        <begin position="648"/>
        <end position="682"/>
    </location>
</feature>
<feature type="region of interest" description="Disordered" evidence="8">
    <location>
        <begin position="1139"/>
        <end position="1167"/>
    </location>
</feature>
<keyword evidence="10" id="KW-1185">Reference proteome</keyword>
<evidence type="ECO:0000256" key="1">
    <source>
        <dbReference type="ARBA" id="ARBA00001576"/>
    </source>
</evidence>
<organism evidence="9 10">
    <name type="scientific">Drosophila busckii</name>
    <name type="common">Fruit fly</name>
    <dbReference type="NCBI Taxonomy" id="30019"/>
    <lineage>
        <taxon>Eukaryota</taxon>
        <taxon>Metazoa</taxon>
        <taxon>Ecdysozoa</taxon>
        <taxon>Arthropoda</taxon>
        <taxon>Hexapoda</taxon>
        <taxon>Insecta</taxon>
        <taxon>Pterygota</taxon>
        <taxon>Neoptera</taxon>
        <taxon>Endopterygota</taxon>
        <taxon>Diptera</taxon>
        <taxon>Brachycera</taxon>
        <taxon>Muscomorpha</taxon>
        <taxon>Ephydroidea</taxon>
        <taxon>Drosophilidae</taxon>
        <taxon>Drosophila</taxon>
    </lineage>
</organism>
<keyword evidence="5 7" id="KW-0378">Hydrolase</keyword>
<dbReference type="SMR" id="A0A0M4EV49"/>
<keyword evidence="6 7" id="KW-0326">Glycosidase</keyword>
<dbReference type="PROSITE" id="PS00928">
    <property type="entry name" value="TREHALASE_2"/>
    <property type="match status" value="1"/>
</dbReference>
<proteinExistence type="inferred from homology"/>
<feature type="compositionally biased region" description="Low complexity" evidence="8">
    <location>
        <begin position="858"/>
        <end position="867"/>
    </location>
</feature>
<feature type="compositionally biased region" description="Polar residues" evidence="8">
    <location>
        <begin position="826"/>
        <end position="851"/>
    </location>
</feature>
<dbReference type="PROSITE" id="PS00927">
    <property type="entry name" value="TREHALASE_1"/>
    <property type="match status" value="1"/>
</dbReference>
<dbReference type="Gene3D" id="1.50.10.10">
    <property type="match status" value="1"/>
</dbReference>
<evidence type="ECO:0000256" key="2">
    <source>
        <dbReference type="ARBA" id="ARBA00005615"/>
    </source>
</evidence>
<evidence type="ECO:0000256" key="4">
    <source>
        <dbReference type="ARBA" id="ARBA00019905"/>
    </source>
</evidence>
<dbReference type="SUPFAM" id="SSF48208">
    <property type="entry name" value="Six-hairpin glycosidases"/>
    <property type="match status" value="1"/>
</dbReference>
<feature type="compositionally biased region" description="Polar residues" evidence="8">
    <location>
        <begin position="804"/>
        <end position="814"/>
    </location>
</feature>
<dbReference type="GO" id="GO:0004555">
    <property type="term" value="F:alpha,alpha-trehalase activity"/>
    <property type="evidence" value="ECO:0007669"/>
    <property type="project" value="UniProtKB-EC"/>
</dbReference>
<evidence type="ECO:0000256" key="6">
    <source>
        <dbReference type="ARBA" id="ARBA00023295"/>
    </source>
</evidence>
<evidence type="ECO:0000256" key="8">
    <source>
        <dbReference type="SAM" id="MobiDB-lite"/>
    </source>
</evidence>
<dbReference type="AlphaFoldDB" id="A0A0M4EV49"/>
<dbReference type="Proteomes" id="UP000494163">
    <property type="component" value="Chromosome 2R"/>
</dbReference>
<dbReference type="OrthoDB" id="3542292at2759"/>
<feature type="compositionally biased region" description="Polar residues" evidence="8">
    <location>
        <begin position="1047"/>
        <end position="1057"/>
    </location>
</feature>
<accession>A0A0M4EV49</accession>
<evidence type="ECO:0000256" key="7">
    <source>
        <dbReference type="RuleBase" id="RU361180"/>
    </source>
</evidence>
<dbReference type="STRING" id="30019.A0A0M4EV49"/>
<dbReference type="EMBL" id="CP012524">
    <property type="protein sequence ID" value="ALC41687.1"/>
    <property type="molecule type" value="Genomic_DNA"/>
</dbReference>
<feature type="compositionally biased region" description="Polar residues" evidence="8">
    <location>
        <begin position="1027"/>
        <end position="1039"/>
    </location>
</feature>
<dbReference type="PANTHER" id="PTHR23403:SF1">
    <property type="entry name" value="TREHALASE"/>
    <property type="match status" value="1"/>
</dbReference>
<dbReference type="InterPro" id="IPR001661">
    <property type="entry name" value="Glyco_hydro_37"/>
</dbReference>
<dbReference type="InterPro" id="IPR012341">
    <property type="entry name" value="6hp_glycosidase-like_sf"/>
</dbReference>
<name>A0A0M4EV49_DROBS</name>